<dbReference type="GO" id="GO:0016798">
    <property type="term" value="F:hydrolase activity, acting on glycosyl bonds"/>
    <property type="evidence" value="ECO:0007669"/>
    <property type="project" value="UniProtKB-KW"/>
</dbReference>
<evidence type="ECO:0000256" key="2">
    <source>
        <dbReference type="ARBA" id="ARBA00022729"/>
    </source>
</evidence>
<dbReference type="InterPro" id="IPR002509">
    <property type="entry name" value="NODB_dom"/>
</dbReference>
<sequence>MRSVARVTVLANMAVVLVGLAVVVLLPSGDAGNDRQRVVPATRPSPTPSEASAAGNPAAIAAAAKKVKANEAGMIPVIMYHRLLRRRIASIDRTPAQLRAELARLAREHYVPITAAEFVSGKFSVPAGTHPVVLTFDDGHPSHFALDAHGRPKKDTAVEIIEETAARFPGFRPVATFWVNGTPFGIRDPAKQKEAVKWLVGHGFEVANHTYSHPDLHTLKPRDVEKQIVREKRLLGRLGAPESTTFALPYGSSPKKSGLAHKGSWDGTSYRFDGVFLASAKPSVSPYAKAFPRYAIPRVQSNGKRTGCPRFCTEYWLNWLDEHPRERYTSDGDPAHVAVPRNLKSKIATSWAKAVIAY</sequence>
<keyword evidence="5" id="KW-0624">Polysaccharide degradation</keyword>
<comment type="caution">
    <text evidence="5">The sequence shown here is derived from an EMBL/GenBank/DDBJ whole genome shotgun (WGS) entry which is preliminary data.</text>
</comment>
<evidence type="ECO:0000313" key="6">
    <source>
        <dbReference type="Proteomes" id="UP000605992"/>
    </source>
</evidence>
<dbReference type="InterPro" id="IPR051398">
    <property type="entry name" value="Polysacch_Deacetylase"/>
</dbReference>
<keyword evidence="5" id="KW-0119">Carbohydrate metabolism</keyword>
<dbReference type="Proteomes" id="UP000605992">
    <property type="component" value="Unassembled WGS sequence"/>
</dbReference>
<evidence type="ECO:0000313" key="5">
    <source>
        <dbReference type="EMBL" id="GII54043.1"/>
    </source>
</evidence>
<dbReference type="SUPFAM" id="SSF88713">
    <property type="entry name" value="Glycoside hydrolase/deacetylase"/>
    <property type="match status" value="1"/>
</dbReference>
<keyword evidence="6" id="KW-1185">Reference proteome</keyword>
<feature type="domain" description="NodB homology" evidence="4">
    <location>
        <begin position="128"/>
        <end position="257"/>
    </location>
</feature>
<protein>
    <submittedName>
        <fullName evidence="5">Xylanase</fullName>
    </submittedName>
</protein>
<organism evidence="5 6">
    <name type="scientific">Planotetraspora thailandica</name>
    <dbReference type="NCBI Taxonomy" id="487172"/>
    <lineage>
        <taxon>Bacteria</taxon>
        <taxon>Bacillati</taxon>
        <taxon>Actinomycetota</taxon>
        <taxon>Actinomycetes</taxon>
        <taxon>Streptosporangiales</taxon>
        <taxon>Streptosporangiaceae</taxon>
        <taxon>Planotetraspora</taxon>
    </lineage>
</organism>
<dbReference type="PANTHER" id="PTHR34216:SF3">
    <property type="entry name" value="POLY-BETA-1,6-N-ACETYL-D-GLUCOSAMINE N-DEACETYLASE"/>
    <property type="match status" value="1"/>
</dbReference>
<dbReference type="InterPro" id="IPR011330">
    <property type="entry name" value="Glyco_hydro/deAcase_b/a-brl"/>
</dbReference>
<comment type="subcellular location">
    <subcellularLocation>
        <location evidence="1">Secreted</location>
    </subcellularLocation>
</comment>
<evidence type="ECO:0000259" key="4">
    <source>
        <dbReference type="Pfam" id="PF01522"/>
    </source>
</evidence>
<feature type="region of interest" description="Disordered" evidence="3">
    <location>
        <begin position="34"/>
        <end position="54"/>
    </location>
</feature>
<dbReference type="GO" id="GO:0016810">
    <property type="term" value="F:hydrolase activity, acting on carbon-nitrogen (but not peptide) bonds"/>
    <property type="evidence" value="ECO:0007669"/>
    <property type="project" value="InterPro"/>
</dbReference>
<dbReference type="EMBL" id="BOOR01000012">
    <property type="protein sequence ID" value="GII54043.1"/>
    <property type="molecule type" value="Genomic_DNA"/>
</dbReference>
<dbReference type="PANTHER" id="PTHR34216">
    <property type="match status" value="1"/>
</dbReference>
<dbReference type="Pfam" id="PF01522">
    <property type="entry name" value="Polysacc_deac_1"/>
    <property type="match status" value="1"/>
</dbReference>
<evidence type="ECO:0000256" key="3">
    <source>
        <dbReference type="SAM" id="MobiDB-lite"/>
    </source>
</evidence>
<dbReference type="GO" id="GO:0045493">
    <property type="term" value="P:xylan catabolic process"/>
    <property type="evidence" value="ECO:0007669"/>
    <property type="project" value="UniProtKB-KW"/>
</dbReference>
<dbReference type="GO" id="GO:0005576">
    <property type="term" value="C:extracellular region"/>
    <property type="evidence" value="ECO:0007669"/>
    <property type="project" value="UniProtKB-SubCell"/>
</dbReference>
<evidence type="ECO:0000256" key="1">
    <source>
        <dbReference type="ARBA" id="ARBA00004613"/>
    </source>
</evidence>
<dbReference type="Gene3D" id="3.20.20.370">
    <property type="entry name" value="Glycoside hydrolase/deacetylase"/>
    <property type="match status" value="1"/>
</dbReference>
<name>A0A8J3UY81_9ACTN</name>
<keyword evidence="5" id="KW-0858">Xylan degradation</keyword>
<keyword evidence="5" id="KW-0378">Hydrolase</keyword>
<reference evidence="5" key="1">
    <citation type="submission" date="2021-01" db="EMBL/GenBank/DDBJ databases">
        <title>Whole genome shotgun sequence of Planotetraspora thailandica NBRC 104271.</title>
        <authorList>
            <person name="Komaki H."/>
            <person name="Tamura T."/>
        </authorList>
    </citation>
    <scope>NUCLEOTIDE SEQUENCE</scope>
    <source>
        <strain evidence="5">NBRC 104271</strain>
    </source>
</reference>
<accession>A0A8J3UY81</accession>
<keyword evidence="2" id="KW-0732">Signal</keyword>
<dbReference type="RefSeq" id="WP_239118949.1">
    <property type="nucleotide sequence ID" value="NZ_BOOR01000012.1"/>
</dbReference>
<gene>
    <name evidence="5" type="ORF">Pth03_24320</name>
</gene>
<keyword evidence="5" id="KW-0326">Glycosidase</keyword>
<dbReference type="AlphaFoldDB" id="A0A8J3UY81"/>
<proteinExistence type="predicted"/>